<reference evidence="1 2" key="1">
    <citation type="submission" date="2018-05" db="EMBL/GenBank/DDBJ databases">
        <title>Reference genomes for bee gut microbiota database.</title>
        <authorList>
            <person name="Ellegaard K.M."/>
        </authorList>
    </citation>
    <scope>NUCLEOTIDE SEQUENCE [LARGE SCALE GENOMIC DNA]</scope>
    <source>
        <strain evidence="1 2">ESL0284</strain>
    </source>
</reference>
<comment type="caution">
    <text evidence="1">The sequence shown here is derived from an EMBL/GenBank/DDBJ whole genome shotgun (WGS) entry which is preliminary data.</text>
</comment>
<gene>
    <name evidence="1" type="ORF">DK869_07970</name>
</gene>
<accession>A0A318MVZ3</accession>
<dbReference type="Proteomes" id="UP000247565">
    <property type="component" value="Unassembled WGS sequence"/>
</dbReference>
<sequence length="178" mass="20595">MTRAKNNNFDNKEIKSNLKYYLPLLDFNHSEYEKENLQFYSLDQDNAEIDESIDLSKFKFNDCNAADDYMDKFLDDAIDINAQSIIAYDNTKEHNLDYIIIGCRIPNGLVIKVDGQNILLRGIRDMPGKDSRRFFGNIGFTRLPRDLWNEFLKCHSKWSPLVNGSVFIASCQDDCSDA</sequence>
<name>A0A318MVZ3_9PROT</name>
<proteinExistence type="predicted"/>
<dbReference type="EMBL" id="QGLT01000004">
    <property type="protein sequence ID" value="PXY99859.1"/>
    <property type="molecule type" value="Genomic_DNA"/>
</dbReference>
<evidence type="ECO:0000313" key="2">
    <source>
        <dbReference type="Proteomes" id="UP000247565"/>
    </source>
</evidence>
<dbReference type="OrthoDB" id="9978776at2"/>
<keyword evidence="2" id="KW-1185">Reference proteome</keyword>
<dbReference type="RefSeq" id="WP_110439479.1">
    <property type="nucleotide sequence ID" value="NZ_CP046393.1"/>
</dbReference>
<evidence type="ECO:0000313" key="1">
    <source>
        <dbReference type="EMBL" id="PXY99859.1"/>
    </source>
</evidence>
<dbReference type="AlphaFoldDB" id="A0A318MVZ3"/>
<protein>
    <submittedName>
        <fullName evidence="1">Uncharacterized protein</fullName>
    </submittedName>
</protein>
<organism evidence="1 2">
    <name type="scientific">Commensalibacter melissae</name>
    <dbReference type="NCBI Taxonomy" id="2070537"/>
    <lineage>
        <taxon>Bacteria</taxon>
        <taxon>Pseudomonadati</taxon>
        <taxon>Pseudomonadota</taxon>
        <taxon>Alphaproteobacteria</taxon>
        <taxon>Acetobacterales</taxon>
        <taxon>Acetobacteraceae</taxon>
    </lineage>
</organism>